<dbReference type="GO" id="GO:0015920">
    <property type="term" value="P:lipopolysaccharide transport"/>
    <property type="evidence" value="ECO:0007669"/>
    <property type="project" value="UniProtKB-UniRule"/>
</dbReference>
<comment type="subunit">
    <text evidence="4">Component of the lipopolysaccharide transport and assembly complex.</text>
</comment>
<evidence type="ECO:0000256" key="2">
    <source>
        <dbReference type="ARBA" id="ARBA00022729"/>
    </source>
</evidence>
<evidence type="ECO:0000313" key="7">
    <source>
        <dbReference type="EMBL" id="SEM97488.1"/>
    </source>
</evidence>
<dbReference type="Proteomes" id="UP000199531">
    <property type="component" value="Unassembled WGS sequence"/>
</dbReference>
<comment type="function">
    <text evidence="4">Involved in the assembly of lipopolysaccharide (LPS). Required for the translocation of LPS from the inner membrane to the outer membrane.</text>
</comment>
<evidence type="ECO:0000256" key="5">
    <source>
        <dbReference type="SAM" id="MobiDB-lite"/>
    </source>
</evidence>
<dbReference type="PANTHER" id="PTHR36504:SF1">
    <property type="entry name" value="LIPOPOLYSACCHARIDE EXPORT SYSTEM PROTEIN LPTA"/>
    <property type="match status" value="1"/>
</dbReference>
<dbReference type="InterPro" id="IPR005653">
    <property type="entry name" value="OstA-like_N"/>
</dbReference>
<keyword evidence="8" id="KW-1185">Reference proteome</keyword>
<evidence type="ECO:0000313" key="8">
    <source>
        <dbReference type="Proteomes" id="UP000199531"/>
    </source>
</evidence>
<dbReference type="InterPro" id="IPR014340">
    <property type="entry name" value="LptA"/>
</dbReference>
<dbReference type="RefSeq" id="WP_091812641.1">
    <property type="nucleotide sequence ID" value="NZ_FOCW01000001.1"/>
</dbReference>
<dbReference type="GO" id="GO:0009279">
    <property type="term" value="C:cell outer membrane"/>
    <property type="evidence" value="ECO:0007669"/>
    <property type="project" value="TreeGrafter"/>
</dbReference>
<dbReference type="STRING" id="1121117.SAMN02745977_00023"/>
<comment type="similarity">
    <text evidence="4">Belongs to the LptA family.</text>
</comment>
<evidence type="ECO:0000259" key="6">
    <source>
        <dbReference type="Pfam" id="PF03968"/>
    </source>
</evidence>
<dbReference type="Pfam" id="PF03968">
    <property type="entry name" value="LptD_N"/>
    <property type="match status" value="1"/>
</dbReference>
<sequence length="220" mass="23003" precursor="true">MNKVLLSSVAALLCSAVLLPAHAELADRTKPMNVEADAMQYDDLNKISTFTGRVVATKGTIVLRAGMVKVRQDAEGNQHTLATADGKKPAFMRQKREGLNEFFEGEGARIERDEKTQITRLIGNAKLRRLVGNTLADEVVGDTIVYNEVTETYNVVGGPSTGAGGAAAGAVPAGRVRAIIVPVGPGGTRVVPGSKPAATAPATPRSSTTLRPSSAIGNTR</sequence>
<dbReference type="GO" id="GO:0001530">
    <property type="term" value="F:lipopolysaccharide binding"/>
    <property type="evidence" value="ECO:0007669"/>
    <property type="project" value="InterPro"/>
</dbReference>
<dbReference type="GO" id="GO:0030288">
    <property type="term" value="C:outer membrane-bounded periplasmic space"/>
    <property type="evidence" value="ECO:0007669"/>
    <property type="project" value="TreeGrafter"/>
</dbReference>
<keyword evidence="2 4" id="KW-0732">Signal</keyword>
<dbReference type="EMBL" id="FOCW01000001">
    <property type="protein sequence ID" value="SEM97488.1"/>
    <property type="molecule type" value="Genomic_DNA"/>
</dbReference>
<feature type="domain" description="Organic solvent tolerance-like N-terminal" evidence="6">
    <location>
        <begin position="33"/>
        <end position="151"/>
    </location>
</feature>
<gene>
    <name evidence="4" type="primary">lptA</name>
    <name evidence="7" type="ORF">SAMN02745977_00023</name>
</gene>
<evidence type="ECO:0000256" key="4">
    <source>
        <dbReference type="HAMAP-Rule" id="MF_01914"/>
    </source>
</evidence>
<proteinExistence type="inferred from homology"/>
<feature type="region of interest" description="Disordered" evidence="5">
    <location>
        <begin position="189"/>
        <end position="220"/>
    </location>
</feature>
<organism evidence="7 8">
    <name type="scientific">Brachymonas denitrificans DSM 15123</name>
    <dbReference type="NCBI Taxonomy" id="1121117"/>
    <lineage>
        <taxon>Bacteria</taxon>
        <taxon>Pseudomonadati</taxon>
        <taxon>Pseudomonadota</taxon>
        <taxon>Betaproteobacteria</taxon>
        <taxon>Burkholderiales</taxon>
        <taxon>Comamonadaceae</taxon>
        <taxon>Brachymonas</taxon>
    </lineage>
</organism>
<reference evidence="7 8" key="1">
    <citation type="submission" date="2016-10" db="EMBL/GenBank/DDBJ databases">
        <authorList>
            <person name="de Groot N.N."/>
        </authorList>
    </citation>
    <scope>NUCLEOTIDE SEQUENCE [LARGE SCALE GENOMIC DNA]</scope>
    <source>
        <strain evidence="7 8">DSM 15123</strain>
    </source>
</reference>
<dbReference type="HAMAP" id="MF_01914">
    <property type="entry name" value="LPS_assembly_LptA"/>
    <property type="match status" value="1"/>
</dbReference>
<evidence type="ECO:0000256" key="3">
    <source>
        <dbReference type="ARBA" id="ARBA00022764"/>
    </source>
</evidence>
<comment type="subcellular location">
    <subcellularLocation>
        <location evidence="4">Periplasm</location>
    </subcellularLocation>
</comment>
<dbReference type="GO" id="GO:0017089">
    <property type="term" value="F:glycolipid transfer activity"/>
    <property type="evidence" value="ECO:0007669"/>
    <property type="project" value="TreeGrafter"/>
</dbReference>
<keyword evidence="3 4" id="KW-0574">Periplasm</keyword>
<dbReference type="OrthoDB" id="5294855at2"/>
<accession>A0A1H8CT33</accession>
<feature type="signal peptide" evidence="4">
    <location>
        <begin position="1"/>
        <end position="23"/>
    </location>
</feature>
<dbReference type="NCBIfam" id="TIGR03002">
    <property type="entry name" value="outer_YhbN_LptA"/>
    <property type="match status" value="1"/>
</dbReference>
<name>A0A1H8CT33_9BURK</name>
<protein>
    <recommendedName>
        <fullName evidence="4">Lipopolysaccharide export system protein LptA</fullName>
    </recommendedName>
</protein>
<dbReference type="PANTHER" id="PTHR36504">
    <property type="entry name" value="LIPOPOLYSACCHARIDE EXPORT SYSTEM PROTEIN LPTA"/>
    <property type="match status" value="1"/>
</dbReference>
<keyword evidence="1 4" id="KW-0813">Transport</keyword>
<dbReference type="GO" id="GO:0043165">
    <property type="term" value="P:Gram-negative-bacterium-type cell outer membrane assembly"/>
    <property type="evidence" value="ECO:0007669"/>
    <property type="project" value="UniProtKB-UniRule"/>
</dbReference>
<evidence type="ECO:0000256" key="1">
    <source>
        <dbReference type="ARBA" id="ARBA00022448"/>
    </source>
</evidence>
<dbReference type="Gene3D" id="2.60.450.10">
    <property type="entry name" value="Lipopolysaccharide (LPS) transport protein A like domain"/>
    <property type="match status" value="1"/>
</dbReference>
<dbReference type="AlphaFoldDB" id="A0A1H8CT33"/>
<dbReference type="InterPro" id="IPR052037">
    <property type="entry name" value="LPS_export_LptA"/>
</dbReference>
<feature type="chain" id="PRO_5011801848" description="Lipopolysaccharide export system protein LptA" evidence="4">
    <location>
        <begin position="24"/>
        <end position="220"/>
    </location>
</feature>